<reference evidence="1" key="1">
    <citation type="submission" date="2019-08" db="EMBL/GenBank/DDBJ databases">
        <authorList>
            <person name="Kucharzyk K."/>
            <person name="Murdoch R.W."/>
            <person name="Higgins S."/>
            <person name="Loffler F."/>
        </authorList>
    </citation>
    <scope>NUCLEOTIDE SEQUENCE</scope>
</reference>
<evidence type="ECO:0000313" key="1">
    <source>
        <dbReference type="EMBL" id="MPM44327.1"/>
    </source>
</evidence>
<dbReference type="EMBL" id="VSSQ01010432">
    <property type="protein sequence ID" value="MPM44327.1"/>
    <property type="molecule type" value="Genomic_DNA"/>
</dbReference>
<gene>
    <name evidence="1" type="ORF">SDC9_91005</name>
</gene>
<proteinExistence type="predicted"/>
<name>A0A644ZU80_9ZZZZ</name>
<protein>
    <submittedName>
        <fullName evidence="1">Uncharacterized protein</fullName>
    </submittedName>
</protein>
<accession>A0A644ZU80</accession>
<sequence length="80" mass="9591">MHILNKIEIVIFLVIKLTDQTMKNSDWKKFFDFFRTTITNTAVHNICLSINCDDSCFVFYNTFDHNRCFEWKNVIKLHIG</sequence>
<organism evidence="1">
    <name type="scientific">bioreactor metagenome</name>
    <dbReference type="NCBI Taxonomy" id="1076179"/>
    <lineage>
        <taxon>unclassified sequences</taxon>
        <taxon>metagenomes</taxon>
        <taxon>ecological metagenomes</taxon>
    </lineage>
</organism>
<comment type="caution">
    <text evidence="1">The sequence shown here is derived from an EMBL/GenBank/DDBJ whole genome shotgun (WGS) entry which is preliminary data.</text>
</comment>
<dbReference type="AlphaFoldDB" id="A0A644ZU80"/>